<feature type="domain" description="HTH gntR-type" evidence="5">
    <location>
        <begin position="33"/>
        <end position="101"/>
    </location>
</feature>
<organism evidence="6 7">
    <name type="scientific">Hyalangium minutum</name>
    <dbReference type="NCBI Taxonomy" id="394096"/>
    <lineage>
        <taxon>Bacteria</taxon>
        <taxon>Pseudomonadati</taxon>
        <taxon>Myxococcota</taxon>
        <taxon>Myxococcia</taxon>
        <taxon>Myxococcales</taxon>
        <taxon>Cystobacterineae</taxon>
        <taxon>Archangiaceae</taxon>
        <taxon>Hyalangium</taxon>
    </lineage>
</organism>
<evidence type="ECO:0000256" key="1">
    <source>
        <dbReference type="ARBA" id="ARBA00023015"/>
    </source>
</evidence>
<reference evidence="6 7" key="1">
    <citation type="submission" date="2014-04" db="EMBL/GenBank/DDBJ databases">
        <title>Genome assembly of Hyalangium minutum DSM 14724.</title>
        <authorList>
            <person name="Sharma G."/>
            <person name="Subramanian S."/>
        </authorList>
    </citation>
    <scope>NUCLEOTIDE SEQUENCE [LARGE SCALE GENOMIC DNA]</scope>
    <source>
        <strain evidence="6 7">DSM 14724</strain>
    </source>
</reference>
<dbReference type="STRING" id="394096.DB31_4295"/>
<evidence type="ECO:0000256" key="2">
    <source>
        <dbReference type="ARBA" id="ARBA00023125"/>
    </source>
</evidence>
<dbReference type="GO" id="GO:0003677">
    <property type="term" value="F:DNA binding"/>
    <property type="evidence" value="ECO:0007669"/>
    <property type="project" value="UniProtKB-KW"/>
</dbReference>
<dbReference type="PANTHER" id="PTHR43537:SF5">
    <property type="entry name" value="UXU OPERON TRANSCRIPTIONAL REGULATOR"/>
    <property type="match status" value="1"/>
</dbReference>
<dbReference type="Pfam" id="PF00392">
    <property type="entry name" value="GntR"/>
    <property type="match status" value="1"/>
</dbReference>
<protein>
    <recommendedName>
        <fullName evidence="5">HTH gntR-type domain-containing protein</fullName>
    </recommendedName>
</protein>
<evidence type="ECO:0000256" key="4">
    <source>
        <dbReference type="SAM" id="MobiDB-lite"/>
    </source>
</evidence>
<accession>A0A085W3C6</accession>
<dbReference type="PANTHER" id="PTHR43537">
    <property type="entry name" value="TRANSCRIPTIONAL REGULATOR, GNTR FAMILY"/>
    <property type="match status" value="1"/>
</dbReference>
<evidence type="ECO:0000259" key="5">
    <source>
        <dbReference type="PROSITE" id="PS50949"/>
    </source>
</evidence>
<keyword evidence="2" id="KW-0238">DNA-binding</keyword>
<dbReference type="PRINTS" id="PR00035">
    <property type="entry name" value="HTHGNTR"/>
</dbReference>
<evidence type="ECO:0000256" key="3">
    <source>
        <dbReference type="ARBA" id="ARBA00023163"/>
    </source>
</evidence>
<dbReference type="AlphaFoldDB" id="A0A085W3C6"/>
<dbReference type="PROSITE" id="PS50949">
    <property type="entry name" value="HTH_GNTR"/>
    <property type="match status" value="1"/>
</dbReference>
<dbReference type="SUPFAM" id="SSF46785">
    <property type="entry name" value="Winged helix' DNA-binding domain"/>
    <property type="match status" value="1"/>
</dbReference>
<gene>
    <name evidence="6" type="ORF">DB31_4295</name>
</gene>
<dbReference type="SMART" id="SM00345">
    <property type="entry name" value="HTH_GNTR"/>
    <property type="match status" value="1"/>
</dbReference>
<keyword evidence="1" id="KW-0805">Transcription regulation</keyword>
<feature type="compositionally biased region" description="Basic and acidic residues" evidence="4">
    <location>
        <begin position="281"/>
        <end position="303"/>
    </location>
</feature>
<evidence type="ECO:0000313" key="6">
    <source>
        <dbReference type="EMBL" id="KFE62189.1"/>
    </source>
</evidence>
<name>A0A085W3C6_9BACT</name>
<dbReference type="InterPro" id="IPR036388">
    <property type="entry name" value="WH-like_DNA-bd_sf"/>
</dbReference>
<proteinExistence type="predicted"/>
<keyword evidence="7" id="KW-1185">Reference proteome</keyword>
<dbReference type="Gene3D" id="1.10.10.10">
    <property type="entry name" value="Winged helix-like DNA-binding domain superfamily/Winged helix DNA-binding domain"/>
    <property type="match status" value="1"/>
</dbReference>
<dbReference type="CDD" id="cd07377">
    <property type="entry name" value="WHTH_GntR"/>
    <property type="match status" value="1"/>
</dbReference>
<evidence type="ECO:0000313" key="7">
    <source>
        <dbReference type="Proteomes" id="UP000028725"/>
    </source>
</evidence>
<sequence>MGHSPRPAQRSCQTHLMCSWPFATRRVAGMERTGLVAHIEHDLEQVISWGKLPRNGFLPSEQVLAERHGVSRATARVALLRLEARGLVVQHPGRRSRAVPLQEAVTLENLSVALHAEGPSHPERQRLLEGFLELKRELMVDLLAACCERASASNLSQLLNVCFTLGEAAHWEESSVWARREFELLRLAAVAANRPGHFLLVQTLERSFWAMAARLLPVLDCAAIRHWGLCAFHALGDKDAQALKRELPALLQASDERVLSSLASTRREYTPPPRLHGSAHQRPERSSKSKPTGDKEVDADHPHRPACQTGLHEEPPEDALPFEPLQGNLPDTAVLRGAAGQTGSREGPSEAPAPSATPPRQLPDAAVAYRSACQTRACQTPHEETPPAEGAQRQLPDAAVAYRSACQTRACQTPPEETPTDEGAQRRLSELTVANQSACQTLSEQVRKAFGSESESWFTRSGSDSGGKMFGAGEGSGLEALRGAQAWSPIPWSRCAWARLPLPMAPALRVGSV</sequence>
<keyword evidence="3" id="KW-0804">Transcription</keyword>
<dbReference type="GO" id="GO:0003700">
    <property type="term" value="F:DNA-binding transcription factor activity"/>
    <property type="evidence" value="ECO:0007669"/>
    <property type="project" value="InterPro"/>
</dbReference>
<dbReference type="EMBL" id="JMCB01000023">
    <property type="protein sequence ID" value="KFE62189.1"/>
    <property type="molecule type" value="Genomic_DNA"/>
</dbReference>
<dbReference type="InterPro" id="IPR036390">
    <property type="entry name" value="WH_DNA-bd_sf"/>
</dbReference>
<comment type="caution">
    <text evidence="6">The sequence shown here is derived from an EMBL/GenBank/DDBJ whole genome shotgun (WGS) entry which is preliminary data.</text>
</comment>
<dbReference type="InterPro" id="IPR000524">
    <property type="entry name" value="Tscrpt_reg_HTH_GntR"/>
</dbReference>
<dbReference type="Proteomes" id="UP000028725">
    <property type="component" value="Unassembled WGS sequence"/>
</dbReference>
<feature type="region of interest" description="Disordered" evidence="4">
    <location>
        <begin position="263"/>
        <end position="361"/>
    </location>
</feature>